<dbReference type="EMBL" id="JAIWYP010000007">
    <property type="protein sequence ID" value="KAH3801463.1"/>
    <property type="molecule type" value="Genomic_DNA"/>
</dbReference>
<name>A0A9D4FQL4_DREPO</name>
<sequence length="346" mass="38395">MEVKLKHKSTGNTRTEKVQLKERDTLGMTSKLAFTVGVDIPEETVSVRLPGIVEERPASTKLTVETSRIILPSQPRPLSLELLVSVDLHMSGDDTREPKISGLDGRLVAVDNSNMKCIILNEKLHKLGTPYKFKAHPHILVCVSHDALCVALDGRVVCLLSMSTDNTIRLTREMITSSNINSICCIILSQMVVSTYENFIRARTLSVDGVQSDFDKVVFPKKTFKYYDSTCTFVQSMNTLVLTDRFANTVYMYDTVKVTSRVFTNEIIQEPRVCCVGPGATVLVCSNNNNSIVHLSVDADLIGRYPVDMKYPETMCVSKDGTRFAVSNSAKGVKKLHLYKISAAMS</sequence>
<reference evidence="1" key="1">
    <citation type="journal article" date="2019" name="bioRxiv">
        <title>The Genome of the Zebra Mussel, Dreissena polymorpha: A Resource for Invasive Species Research.</title>
        <authorList>
            <person name="McCartney M.A."/>
            <person name="Auch B."/>
            <person name="Kono T."/>
            <person name="Mallez S."/>
            <person name="Zhang Y."/>
            <person name="Obille A."/>
            <person name="Becker A."/>
            <person name="Abrahante J.E."/>
            <person name="Garbe J."/>
            <person name="Badalamenti J.P."/>
            <person name="Herman A."/>
            <person name="Mangelson H."/>
            <person name="Liachko I."/>
            <person name="Sullivan S."/>
            <person name="Sone E.D."/>
            <person name="Koren S."/>
            <person name="Silverstein K.A.T."/>
            <person name="Beckman K.B."/>
            <person name="Gohl D.M."/>
        </authorList>
    </citation>
    <scope>NUCLEOTIDE SEQUENCE</scope>
    <source>
        <strain evidence="1">Duluth1</strain>
        <tissue evidence="1">Whole animal</tissue>
    </source>
</reference>
<evidence type="ECO:0000313" key="2">
    <source>
        <dbReference type="Proteomes" id="UP000828390"/>
    </source>
</evidence>
<accession>A0A9D4FQL4</accession>
<comment type="caution">
    <text evidence="1">The sequence shown here is derived from an EMBL/GenBank/DDBJ whole genome shotgun (WGS) entry which is preliminary data.</text>
</comment>
<dbReference type="Gene3D" id="2.120.10.30">
    <property type="entry name" value="TolB, C-terminal domain"/>
    <property type="match status" value="1"/>
</dbReference>
<dbReference type="InterPro" id="IPR011042">
    <property type="entry name" value="6-blade_b-propeller_TolB-like"/>
</dbReference>
<dbReference type="AlphaFoldDB" id="A0A9D4FQL4"/>
<evidence type="ECO:0000313" key="1">
    <source>
        <dbReference type="EMBL" id="KAH3801463.1"/>
    </source>
</evidence>
<dbReference type="Proteomes" id="UP000828390">
    <property type="component" value="Unassembled WGS sequence"/>
</dbReference>
<organism evidence="1 2">
    <name type="scientific">Dreissena polymorpha</name>
    <name type="common">Zebra mussel</name>
    <name type="synonym">Mytilus polymorpha</name>
    <dbReference type="NCBI Taxonomy" id="45954"/>
    <lineage>
        <taxon>Eukaryota</taxon>
        <taxon>Metazoa</taxon>
        <taxon>Spiralia</taxon>
        <taxon>Lophotrochozoa</taxon>
        <taxon>Mollusca</taxon>
        <taxon>Bivalvia</taxon>
        <taxon>Autobranchia</taxon>
        <taxon>Heteroconchia</taxon>
        <taxon>Euheterodonta</taxon>
        <taxon>Imparidentia</taxon>
        <taxon>Neoheterodontei</taxon>
        <taxon>Myida</taxon>
        <taxon>Dreissenoidea</taxon>
        <taxon>Dreissenidae</taxon>
        <taxon>Dreissena</taxon>
    </lineage>
</organism>
<proteinExistence type="predicted"/>
<reference evidence="1" key="2">
    <citation type="submission" date="2020-11" db="EMBL/GenBank/DDBJ databases">
        <authorList>
            <person name="McCartney M.A."/>
            <person name="Auch B."/>
            <person name="Kono T."/>
            <person name="Mallez S."/>
            <person name="Becker A."/>
            <person name="Gohl D.M."/>
            <person name="Silverstein K.A.T."/>
            <person name="Koren S."/>
            <person name="Bechman K.B."/>
            <person name="Herman A."/>
            <person name="Abrahante J.E."/>
            <person name="Garbe J."/>
        </authorList>
    </citation>
    <scope>NUCLEOTIDE SEQUENCE</scope>
    <source>
        <strain evidence="1">Duluth1</strain>
        <tissue evidence="1">Whole animal</tissue>
    </source>
</reference>
<dbReference type="SUPFAM" id="SSF101898">
    <property type="entry name" value="NHL repeat"/>
    <property type="match status" value="1"/>
</dbReference>
<keyword evidence="2" id="KW-1185">Reference proteome</keyword>
<gene>
    <name evidence="1" type="ORF">DPMN_155114</name>
</gene>
<protein>
    <submittedName>
        <fullName evidence="1">Uncharacterized protein</fullName>
    </submittedName>
</protein>